<keyword evidence="5 9" id="KW-0328">Glycosyltransferase</keyword>
<dbReference type="SMART" id="SM00642">
    <property type="entry name" value="Aamy"/>
    <property type="match status" value="1"/>
</dbReference>
<dbReference type="Pfam" id="PF02806">
    <property type="entry name" value="Alpha-amylase_C"/>
    <property type="match status" value="1"/>
</dbReference>
<comment type="catalytic activity">
    <reaction evidence="1 9">
        <text>Transfers a segment of a (1-&gt;4)-alpha-D-glucan chain to a primary hydroxy group in a similar glucan chain.</text>
        <dbReference type="EC" id="2.4.1.18"/>
    </reaction>
</comment>
<dbReference type="NCBIfam" id="NF003811">
    <property type="entry name" value="PRK05402.1"/>
    <property type="match status" value="1"/>
</dbReference>
<dbReference type="InterPro" id="IPR006047">
    <property type="entry name" value="GH13_cat_dom"/>
</dbReference>
<dbReference type="InterPro" id="IPR017853">
    <property type="entry name" value="GH"/>
</dbReference>
<evidence type="ECO:0000259" key="11">
    <source>
        <dbReference type="SMART" id="SM00642"/>
    </source>
</evidence>
<dbReference type="GO" id="GO:0043169">
    <property type="term" value="F:cation binding"/>
    <property type="evidence" value="ECO:0007669"/>
    <property type="project" value="InterPro"/>
</dbReference>
<dbReference type="Pfam" id="PF00128">
    <property type="entry name" value="Alpha-amylase"/>
    <property type="match status" value="1"/>
</dbReference>
<evidence type="ECO:0000256" key="10">
    <source>
        <dbReference type="PIRSR" id="PIRSR000463-1"/>
    </source>
</evidence>
<evidence type="ECO:0000313" key="13">
    <source>
        <dbReference type="Proteomes" id="UP000228976"/>
    </source>
</evidence>
<keyword evidence="7 9" id="KW-0320">Glycogen biosynthesis</keyword>
<dbReference type="PIRSF" id="PIRSF000463">
    <property type="entry name" value="GlgB"/>
    <property type="match status" value="1"/>
</dbReference>
<name>A0A261FA02_9BIFI</name>
<dbReference type="InterPro" id="IPR014756">
    <property type="entry name" value="Ig_E-set"/>
</dbReference>
<dbReference type="InterPro" id="IPR006407">
    <property type="entry name" value="GlgB"/>
</dbReference>
<dbReference type="InterPro" id="IPR004193">
    <property type="entry name" value="Glyco_hydro_13_N"/>
</dbReference>
<dbReference type="NCBIfam" id="NF008967">
    <property type="entry name" value="PRK12313.1"/>
    <property type="match status" value="1"/>
</dbReference>
<organism evidence="12 13">
    <name type="scientific">Aeriscardovia aeriphila</name>
    <dbReference type="NCBI Taxonomy" id="218139"/>
    <lineage>
        <taxon>Bacteria</taxon>
        <taxon>Bacillati</taxon>
        <taxon>Actinomycetota</taxon>
        <taxon>Actinomycetes</taxon>
        <taxon>Bifidobacteriales</taxon>
        <taxon>Bifidobacteriaceae</taxon>
        <taxon>Aeriscardovia</taxon>
    </lineage>
</organism>
<evidence type="ECO:0000256" key="9">
    <source>
        <dbReference type="HAMAP-Rule" id="MF_00685"/>
    </source>
</evidence>
<dbReference type="CDD" id="cd11322">
    <property type="entry name" value="AmyAc_Glg_BE"/>
    <property type="match status" value="1"/>
</dbReference>
<dbReference type="GO" id="GO:0005978">
    <property type="term" value="P:glycogen biosynthetic process"/>
    <property type="evidence" value="ECO:0007669"/>
    <property type="project" value="UniProtKB-UniRule"/>
</dbReference>
<dbReference type="CDD" id="cd02855">
    <property type="entry name" value="E_set_GBE_prok_N"/>
    <property type="match status" value="1"/>
</dbReference>
<dbReference type="Gene3D" id="3.20.20.80">
    <property type="entry name" value="Glycosidases"/>
    <property type="match status" value="1"/>
</dbReference>
<dbReference type="Pfam" id="PF22019">
    <property type="entry name" value="GlgB_N"/>
    <property type="match status" value="1"/>
</dbReference>
<dbReference type="FunFam" id="3.20.20.80:FF:000003">
    <property type="entry name" value="1,4-alpha-glucan branching enzyme GlgB"/>
    <property type="match status" value="1"/>
</dbReference>
<dbReference type="InterPro" id="IPR013783">
    <property type="entry name" value="Ig-like_fold"/>
</dbReference>
<comment type="caution">
    <text evidence="12">The sequence shown here is derived from an EMBL/GenBank/DDBJ whole genome shotgun (WGS) entry which is preliminary data.</text>
</comment>
<evidence type="ECO:0000256" key="4">
    <source>
        <dbReference type="ARBA" id="ARBA00022600"/>
    </source>
</evidence>
<dbReference type="InterPro" id="IPR013780">
    <property type="entry name" value="Glyco_hydro_b"/>
</dbReference>
<evidence type="ECO:0000313" key="12">
    <source>
        <dbReference type="EMBL" id="OZG55914.1"/>
    </source>
</evidence>
<comment type="pathway">
    <text evidence="2 9">Glycan biosynthesis; glycogen biosynthesis.</text>
</comment>
<proteinExistence type="inferred from homology"/>
<evidence type="ECO:0000256" key="8">
    <source>
        <dbReference type="ARBA" id="ARBA00023277"/>
    </source>
</evidence>
<dbReference type="UniPathway" id="UPA00164"/>
<keyword evidence="6 9" id="KW-0808">Transferase</keyword>
<dbReference type="InterPro" id="IPR054169">
    <property type="entry name" value="GlgB_N"/>
</dbReference>
<dbReference type="GO" id="GO:0004553">
    <property type="term" value="F:hydrolase activity, hydrolyzing O-glycosyl compounds"/>
    <property type="evidence" value="ECO:0007669"/>
    <property type="project" value="InterPro"/>
</dbReference>
<dbReference type="Gene3D" id="2.60.40.1180">
    <property type="entry name" value="Golgi alpha-mannosidase II"/>
    <property type="match status" value="1"/>
</dbReference>
<dbReference type="FunFam" id="2.60.40.1180:FF:000002">
    <property type="entry name" value="1,4-alpha-glucan branching enzyme GlgB"/>
    <property type="match status" value="1"/>
</dbReference>
<evidence type="ECO:0000256" key="3">
    <source>
        <dbReference type="ARBA" id="ARBA00009000"/>
    </source>
</evidence>
<dbReference type="AlphaFoldDB" id="A0A261FA02"/>
<dbReference type="InterPro" id="IPR044143">
    <property type="entry name" value="GlgB_N_E_set_prok"/>
</dbReference>
<dbReference type="SUPFAM" id="SSF51445">
    <property type="entry name" value="(Trans)glycosidases"/>
    <property type="match status" value="1"/>
</dbReference>
<keyword evidence="13" id="KW-1185">Reference proteome</keyword>
<comment type="subunit">
    <text evidence="9">Monomer.</text>
</comment>
<evidence type="ECO:0000256" key="7">
    <source>
        <dbReference type="ARBA" id="ARBA00023056"/>
    </source>
</evidence>
<dbReference type="PANTHER" id="PTHR43651">
    <property type="entry name" value="1,4-ALPHA-GLUCAN-BRANCHING ENZYME"/>
    <property type="match status" value="1"/>
</dbReference>
<dbReference type="Gene3D" id="2.60.40.10">
    <property type="entry name" value="Immunoglobulins"/>
    <property type="match status" value="2"/>
</dbReference>
<dbReference type="SUPFAM" id="SSF81296">
    <property type="entry name" value="E set domains"/>
    <property type="match status" value="1"/>
</dbReference>
<protein>
    <recommendedName>
        <fullName evidence="9">1,4-alpha-glucan branching enzyme GlgB</fullName>
        <ecNumber evidence="9">2.4.1.18</ecNumber>
    </recommendedName>
    <alternativeName>
        <fullName evidence="9">1,4-alpha-D-glucan:1,4-alpha-D-glucan 6-glucosyl-transferase</fullName>
    </alternativeName>
    <alternativeName>
        <fullName evidence="9">Alpha-(1-&gt;4)-glucan branching enzyme</fullName>
    </alternativeName>
    <alternativeName>
        <fullName evidence="9">Glycogen branching enzyme</fullName>
        <shortName evidence="9">BE</shortName>
    </alternativeName>
</protein>
<evidence type="ECO:0000256" key="2">
    <source>
        <dbReference type="ARBA" id="ARBA00004964"/>
    </source>
</evidence>
<dbReference type="SUPFAM" id="SSF51011">
    <property type="entry name" value="Glycosyl hydrolase domain"/>
    <property type="match status" value="1"/>
</dbReference>
<sequence>MYCEGMADDLTMTPAVPLAVDHNDLDAVSNGVFYNPHAILGAHQHPQNAGRTTVRVLKPLAKQVTIITADGEFAAQHEWNGVFVAVVPSQRGEDGSYTIPDYRVRTQYEDGTRLLEDDAYRFLPTVGQMDEYLIGEGRHERLWTVLGAHVRTFDDPMGSPDDPESHSLSGVSFAVWAPNAHVVRVIGDFDGWDGRKYAMRSMGHSGIWEIFIPGLRAGMKYKYQILNANNEWTEKCDPMEFSHEVPPRTASIVVDSTYEWQDNAWMEQRREKNAHNAPMSIYEVHAGSWIRGLSYRDMADKLIAYVKQEHFTHLEFLPLAQHPFAGSWGYQVTGYYAPDSRFGSPDDFRYLVDRAHEEGIGVIMDWVPAHFPKDDFALARFDGTPLYENPDPMRGEQPDWGTYIFNFGRNEVRNFLVANAIYWMKEFHVDGLRVDAVASMLYLDYSRKPGQWRPNRYGGRENLEAIDFLKEATATAYKNNPGTVIIAEESTAWPGVTAPTSAGGLGFGFKWNMGWMHDTLQYMAEQPINRKWHHNEITFSLVYAYSEHYVLPISHDEVVYGKHSLIGKMPGSDPERFAQVRELFAYQWTHPGRKLSFMGNEIAQFNEWNSNESLDWTCLSSPDHKGVQTLVADLNEYYRNTPALWELDFDQSGFQWLTSDDSDHNTLSYVRYDKAGHPVVVVVNFSGSQWNNYQLALPQGGRWHEVINTDDVKYDGNGAHNEPFEATGGPFHSRPASAYITVPPLSAVIFEPED</sequence>
<dbReference type="PANTHER" id="PTHR43651:SF3">
    <property type="entry name" value="1,4-ALPHA-GLUCAN-BRANCHING ENZYME"/>
    <property type="match status" value="1"/>
</dbReference>
<dbReference type="EMBL" id="MWWU01000002">
    <property type="protein sequence ID" value="OZG55914.1"/>
    <property type="molecule type" value="Genomic_DNA"/>
</dbReference>
<dbReference type="EC" id="2.4.1.18" evidence="9"/>
<evidence type="ECO:0000256" key="5">
    <source>
        <dbReference type="ARBA" id="ARBA00022676"/>
    </source>
</evidence>
<feature type="domain" description="Glycosyl hydrolase family 13 catalytic" evidence="11">
    <location>
        <begin position="283"/>
        <end position="634"/>
    </location>
</feature>
<keyword evidence="8 9" id="KW-0119">Carbohydrate metabolism</keyword>
<dbReference type="GO" id="GO:0003844">
    <property type="term" value="F:1,4-alpha-glucan branching enzyme activity"/>
    <property type="evidence" value="ECO:0007669"/>
    <property type="project" value="UniProtKB-UniRule"/>
</dbReference>
<accession>A0A261FA02</accession>
<dbReference type="HAMAP" id="MF_00685">
    <property type="entry name" value="GlgB"/>
    <property type="match status" value="1"/>
</dbReference>
<comment type="function">
    <text evidence="9">Catalyzes the formation of the alpha-1,6-glucosidic linkages in glycogen by scission of a 1,4-alpha-linked oligosaccharide from growing alpha-1,4-glucan chains and the subsequent attachment of the oligosaccharide to the alpha-1,6 position.</text>
</comment>
<reference evidence="12 13" key="1">
    <citation type="journal article" date="2017" name="BMC Genomics">
        <title>Comparative genomic and phylogenomic analyses of the Bifidobacteriaceae family.</title>
        <authorList>
            <person name="Lugli G.A."/>
            <person name="Milani C."/>
            <person name="Turroni F."/>
            <person name="Duranti S."/>
            <person name="Mancabelli L."/>
            <person name="Mangifesta M."/>
            <person name="Ferrario C."/>
            <person name="Modesto M."/>
            <person name="Mattarelli P."/>
            <person name="Jiri K."/>
            <person name="van Sinderen D."/>
            <person name="Ventura M."/>
        </authorList>
    </citation>
    <scope>NUCLEOTIDE SEQUENCE [LARGE SCALE GENOMIC DNA]</scope>
    <source>
        <strain evidence="12 13">LMG 21773</strain>
    </source>
</reference>
<feature type="active site" description="Nucleophile" evidence="9 10">
    <location>
        <position position="435"/>
    </location>
</feature>
<evidence type="ECO:0000256" key="1">
    <source>
        <dbReference type="ARBA" id="ARBA00000826"/>
    </source>
</evidence>
<keyword evidence="4 9" id="KW-0321">Glycogen metabolism</keyword>
<dbReference type="Pfam" id="PF02922">
    <property type="entry name" value="CBM_48"/>
    <property type="match status" value="1"/>
</dbReference>
<dbReference type="InterPro" id="IPR006048">
    <property type="entry name" value="A-amylase/branching_C"/>
</dbReference>
<evidence type="ECO:0000256" key="6">
    <source>
        <dbReference type="ARBA" id="ARBA00022679"/>
    </source>
</evidence>
<comment type="similarity">
    <text evidence="3 9">Belongs to the glycosyl hydrolase 13 family. GlgB subfamily.</text>
</comment>
<dbReference type="Proteomes" id="UP000228976">
    <property type="component" value="Unassembled WGS sequence"/>
</dbReference>
<feature type="active site" description="Proton donor" evidence="9 10">
    <location>
        <position position="488"/>
    </location>
</feature>
<dbReference type="GO" id="GO:0005829">
    <property type="term" value="C:cytosol"/>
    <property type="evidence" value="ECO:0007669"/>
    <property type="project" value="TreeGrafter"/>
</dbReference>
<gene>
    <name evidence="9" type="primary">glgB</name>
    <name evidence="12" type="ORF">AEAE_0402</name>
</gene>
<dbReference type="NCBIfam" id="TIGR01515">
    <property type="entry name" value="branching_enzym"/>
    <property type="match status" value="1"/>
</dbReference>
<dbReference type="InterPro" id="IPR037439">
    <property type="entry name" value="Branching_enzy"/>
</dbReference>